<gene>
    <name evidence="1" type="ORF">CP258_05030</name>
</gene>
<reference evidence="1 2" key="1">
    <citation type="journal article" date="2013" name="J. Biotechnol.">
        <title>Genome sequence of Corynebacterium pseudotuberculosis biovar equi strain 258 and prediction of antigenic targets to improve biotechnological vaccine production.</title>
        <authorList>
            <person name="Soares S.C."/>
            <person name="Trost E."/>
            <person name="Ramos R.T."/>
            <person name="Carneiro A.R."/>
            <person name="Santos A.R."/>
            <person name="Pinto A.C."/>
            <person name="Barbosa E."/>
            <person name="Aburjaile F."/>
            <person name="Ali A."/>
            <person name="Diniz C.A."/>
            <person name="Hassan S.S."/>
            <person name="Fiaux K."/>
            <person name="Guimaraes L.C."/>
            <person name="Bakhtiar S.M."/>
            <person name="Pereira U."/>
            <person name="Almeida S.S."/>
            <person name="Abreu V.A."/>
            <person name="Rocha F.S."/>
            <person name="Dorella F.A."/>
            <person name="Miyoshi A."/>
            <person name="Silva A."/>
            <person name="Azevedo V."/>
            <person name="Tauch A."/>
        </authorList>
    </citation>
    <scope>NUCLEOTIDE SEQUENCE [LARGE SCALE GENOMIC DNA]</scope>
    <source>
        <strain evidence="1 2">258</strain>
    </source>
</reference>
<dbReference type="Gene3D" id="3.40.50.1000">
    <property type="entry name" value="HAD superfamily/HAD-like"/>
    <property type="match status" value="2"/>
</dbReference>
<dbReference type="GO" id="GO:0016791">
    <property type="term" value="F:phosphatase activity"/>
    <property type="evidence" value="ECO:0007669"/>
    <property type="project" value="TreeGrafter"/>
</dbReference>
<dbReference type="PANTHER" id="PTHR19288">
    <property type="entry name" value="4-NITROPHENYLPHOSPHATASE-RELATED"/>
    <property type="match status" value="1"/>
</dbReference>
<name>A0AAU8QC35_CORPS</name>
<dbReference type="InterPro" id="IPR006357">
    <property type="entry name" value="HAD-SF_hydro_IIA"/>
</dbReference>
<evidence type="ECO:0000313" key="2">
    <source>
        <dbReference type="Proteomes" id="UP000006465"/>
    </source>
</evidence>
<accession>A0AAU8QC35</accession>
<organism evidence="1 2">
    <name type="scientific">Corynebacterium pseudotuberculosis 258</name>
    <dbReference type="NCBI Taxonomy" id="1168865"/>
    <lineage>
        <taxon>Bacteria</taxon>
        <taxon>Bacillati</taxon>
        <taxon>Actinomycetota</taxon>
        <taxon>Actinomycetes</taxon>
        <taxon>Mycobacteriales</taxon>
        <taxon>Corynebacteriaceae</taxon>
        <taxon>Corynebacterium</taxon>
    </lineage>
</organism>
<dbReference type="NCBIfam" id="TIGR01460">
    <property type="entry name" value="HAD-SF-IIA"/>
    <property type="match status" value="1"/>
</dbReference>
<dbReference type="KEGG" id="coe:CP258_05030"/>
<evidence type="ECO:0000313" key="1">
    <source>
        <dbReference type="EMBL" id="AFK16612.1"/>
    </source>
</evidence>
<dbReference type="Pfam" id="PF13344">
    <property type="entry name" value="Hydrolase_6"/>
    <property type="match status" value="1"/>
</dbReference>
<dbReference type="InterPro" id="IPR036412">
    <property type="entry name" value="HAD-like_sf"/>
</dbReference>
<keyword evidence="1" id="KW-0378">Hydrolase</keyword>
<dbReference type="RefSeq" id="WP_014366983.1">
    <property type="nucleotide sequence ID" value="NC_017945.3"/>
</dbReference>
<dbReference type="EMBL" id="CP003540">
    <property type="protein sequence ID" value="AFK16612.1"/>
    <property type="molecule type" value="Genomic_DNA"/>
</dbReference>
<dbReference type="SUPFAM" id="SSF56784">
    <property type="entry name" value="HAD-like"/>
    <property type="match status" value="1"/>
</dbReference>
<dbReference type="InterPro" id="IPR023214">
    <property type="entry name" value="HAD_sf"/>
</dbReference>
<proteinExistence type="predicted"/>
<dbReference type="Pfam" id="PF13242">
    <property type="entry name" value="Hydrolase_like"/>
    <property type="match status" value="1"/>
</dbReference>
<dbReference type="Proteomes" id="UP000006465">
    <property type="component" value="Chromosome"/>
</dbReference>
<sequence>MSLLQHHDALFFDLDGTVWEGGRALPMAVEAFEKNTLPVAFITNNASRGPSAVAEMLSLIGIEADPEDVVTSAQAAIDLAAEHLQPGDIVYVLGTDSFKELARNAGYTVALSAEEKPRAVFHGHNPKTGWAELSEAAMSIRNGARYFVSNLDSTLPTERGLCVGNGSMVAAIAHATGARPVSAGKPEAAMFNTAAQRLGVSKPLAIGDRLNTDIAGGVAADIATFHVMTGVSKHWDLLRAIPSERPTYLGLDLSDLFEEPQKLVPGEQGDFRAVWRGNDIELSGGASTSTHMEALRTVAAIAWEHDAWNGELLTRGEHAGRVLLEWE</sequence>
<dbReference type="AlphaFoldDB" id="A0AAU8QC35"/>
<dbReference type="GO" id="GO:0005737">
    <property type="term" value="C:cytoplasm"/>
    <property type="evidence" value="ECO:0007669"/>
    <property type="project" value="TreeGrafter"/>
</dbReference>
<protein>
    <submittedName>
        <fullName evidence="1">HAD-IIA family hydrolase</fullName>
    </submittedName>
</protein>
<dbReference type="PANTHER" id="PTHR19288:SF95">
    <property type="entry name" value="D-GLYCEROL 3-PHOSPHATE PHOSPHATASE"/>
    <property type="match status" value="1"/>
</dbReference>